<dbReference type="NCBIfam" id="NF000586">
    <property type="entry name" value="PRK00011.1"/>
    <property type="match status" value="1"/>
</dbReference>
<feature type="binding site" evidence="10">
    <location>
        <position position="119"/>
    </location>
    <ligand>
        <name>(6S)-5,6,7,8-tetrahydrofolate</name>
        <dbReference type="ChEBI" id="CHEBI:57453"/>
    </ligand>
</feature>
<dbReference type="InterPro" id="IPR015424">
    <property type="entry name" value="PyrdxlP-dep_Trfase"/>
</dbReference>
<evidence type="ECO:0000256" key="5">
    <source>
        <dbReference type="ARBA" id="ARBA00022490"/>
    </source>
</evidence>
<evidence type="ECO:0000259" key="12">
    <source>
        <dbReference type="Pfam" id="PF00464"/>
    </source>
</evidence>
<keyword evidence="7 10" id="KW-0808">Transferase</keyword>
<evidence type="ECO:0000313" key="13">
    <source>
        <dbReference type="EMBL" id="MBB5916613.1"/>
    </source>
</evidence>
<feature type="binding site" evidence="10">
    <location>
        <position position="243"/>
    </location>
    <ligand>
        <name>(6S)-5,6,7,8-tetrahydrofolate</name>
        <dbReference type="ChEBI" id="CHEBI:57453"/>
    </ligand>
</feature>
<feature type="site" description="Plays an important role in substrate specificity" evidence="10">
    <location>
        <position position="227"/>
    </location>
</feature>
<dbReference type="GO" id="GO:0004372">
    <property type="term" value="F:glycine hydroxymethyltransferase activity"/>
    <property type="evidence" value="ECO:0007669"/>
    <property type="project" value="UniProtKB-UniRule"/>
</dbReference>
<comment type="caution">
    <text evidence="13">The sequence shown here is derived from an EMBL/GenBank/DDBJ whole genome shotgun (WGS) entry which is preliminary data.</text>
</comment>
<feature type="modified residue" description="N6-(pyridoxal phosphate)lysine" evidence="10 11">
    <location>
        <position position="228"/>
    </location>
</feature>
<evidence type="ECO:0000256" key="6">
    <source>
        <dbReference type="ARBA" id="ARBA00022563"/>
    </source>
</evidence>
<evidence type="ECO:0000256" key="2">
    <source>
        <dbReference type="ARBA" id="ARBA00004496"/>
    </source>
</evidence>
<dbReference type="AlphaFoldDB" id="A0A7W9PJH2"/>
<comment type="similarity">
    <text evidence="3 10">Belongs to the SHMT family.</text>
</comment>
<dbReference type="CDD" id="cd00378">
    <property type="entry name" value="SHMT"/>
    <property type="match status" value="1"/>
</dbReference>
<keyword evidence="6 10" id="KW-0554">One-carbon metabolism</keyword>
<evidence type="ECO:0000256" key="1">
    <source>
        <dbReference type="ARBA" id="ARBA00001933"/>
    </source>
</evidence>
<dbReference type="Proteomes" id="UP000540412">
    <property type="component" value="Unassembled WGS sequence"/>
</dbReference>
<dbReference type="Pfam" id="PF00464">
    <property type="entry name" value="SHMT"/>
    <property type="match status" value="1"/>
</dbReference>
<dbReference type="PANTHER" id="PTHR11680">
    <property type="entry name" value="SERINE HYDROXYMETHYLTRANSFERASE"/>
    <property type="match status" value="1"/>
</dbReference>
<dbReference type="InterPro" id="IPR001085">
    <property type="entry name" value="Ser_HO-MeTrfase"/>
</dbReference>
<comment type="catalytic activity">
    <reaction evidence="10">
        <text>(6R)-5,10-methylene-5,6,7,8-tetrahydrofolate + glycine + H2O = (6S)-5,6,7,8-tetrahydrofolate + L-serine</text>
        <dbReference type="Rhea" id="RHEA:15481"/>
        <dbReference type="ChEBI" id="CHEBI:15377"/>
        <dbReference type="ChEBI" id="CHEBI:15636"/>
        <dbReference type="ChEBI" id="CHEBI:33384"/>
        <dbReference type="ChEBI" id="CHEBI:57305"/>
        <dbReference type="ChEBI" id="CHEBI:57453"/>
        <dbReference type="EC" id="2.1.2.1"/>
    </reaction>
</comment>
<keyword evidence="8 10" id="KW-0663">Pyridoxal phosphate</keyword>
<name>A0A7W9PJH2_9NOCA</name>
<feature type="domain" description="Serine hydroxymethyltransferase-like" evidence="12">
    <location>
        <begin position="7"/>
        <end position="387"/>
    </location>
</feature>
<keyword evidence="13" id="KW-0489">Methyltransferase</keyword>
<dbReference type="FunFam" id="3.40.640.10:FF:000001">
    <property type="entry name" value="Serine hydroxymethyltransferase"/>
    <property type="match status" value="1"/>
</dbReference>
<dbReference type="InterPro" id="IPR019798">
    <property type="entry name" value="Ser_HO-MeTrfase_PLP_BS"/>
</dbReference>
<gene>
    <name evidence="10" type="primary">glyA</name>
    <name evidence="13" type="ORF">BJY24_005525</name>
</gene>
<evidence type="ECO:0000256" key="4">
    <source>
        <dbReference type="ARBA" id="ARBA00011738"/>
    </source>
</evidence>
<dbReference type="InterPro" id="IPR049943">
    <property type="entry name" value="Ser_HO-MeTrfase-like"/>
</dbReference>
<dbReference type="Gene3D" id="3.40.640.10">
    <property type="entry name" value="Type I PLP-dependent aspartate aminotransferase-like (Major domain)"/>
    <property type="match status" value="1"/>
</dbReference>
<comment type="function">
    <text evidence="9">Catalyzes the reversible interconversion of serine and glycine with tetrahydrofolate (THF) serving as the one-carbon carrier. This reaction serves as the major source of one-carbon groups required for the biosynthesis of purines, thymidylate, methionine, and other important biomolecules. Also exhibits THF-independent aldolase activity toward beta-hydroxyamino acids, producing glycine and aldehydes, via a retro-aldol mechanism. Thus, is able to catalyze the cleavage of L-allo-threonine.</text>
</comment>
<keyword evidence="10" id="KW-0028">Amino-acid biosynthesis</keyword>
<dbReference type="GO" id="GO:0035999">
    <property type="term" value="P:tetrahydrofolate interconversion"/>
    <property type="evidence" value="ECO:0007669"/>
    <property type="project" value="UniProtKB-UniRule"/>
</dbReference>
<comment type="subunit">
    <text evidence="4 10">Homodimer.</text>
</comment>
<feature type="binding site" evidence="10">
    <location>
        <begin position="123"/>
        <end position="125"/>
    </location>
    <ligand>
        <name>(6S)-5,6,7,8-tetrahydrofolate</name>
        <dbReference type="ChEBI" id="CHEBI:57453"/>
    </ligand>
</feature>
<evidence type="ECO:0000256" key="9">
    <source>
        <dbReference type="ARBA" id="ARBA00054606"/>
    </source>
</evidence>
<dbReference type="PROSITE" id="PS00096">
    <property type="entry name" value="SHMT"/>
    <property type="match status" value="1"/>
</dbReference>
<comment type="pathway">
    <text evidence="10">Amino-acid biosynthesis; glycine biosynthesis; glycine from L-serine: step 1/1.</text>
</comment>
<dbReference type="UniPathway" id="UPA00288">
    <property type="reaction ID" value="UER01023"/>
</dbReference>
<dbReference type="SUPFAM" id="SSF53383">
    <property type="entry name" value="PLP-dependent transferases"/>
    <property type="match status" value="1"/>
</dbReference>
<keyword evidence="14" id="KW-1185">Reference proteome</keyword>
<accession>A0A7W9PJH2</accession>
<dbReference type="UniPathway" id="UPA00193"/>
<evidence type="ECO:0000256" key="3">
    <source>
        <dbReference type="ARBA" id="ARBA00006376"/>
    </source>
</evidence>
<evidence type="ECO:0000256" key="10">
    <source>
        <dbReference type="HAMAP-Rule" id="MF_00051"/>
    </source>
</evidence>
<protein>
    <recommendedName>
        <fullName evidence="10">Serine hydroxymethyltransferase</fullName>
        <shortName evidence="10">SHMT</shortName>
        <shortName evidence="10">Serine methylase</shortName>
        <ecNumber evidence="10">2.1.2.1</ecNumber>
    </recommendedName>
</protein>
<dbReference type="GO" id="GO:0030170">
    <property type="term" value="F:pyridoxal phosphate binding"/>
    <property type="evidence" value="ECO:0007669"/>
    <property type="project" value="UniProtKB-UniRule"/>
</dbReference>
<evidence type="ECO:0000256" key="8">
    <source>
        <dbReference type="ARBA" id="ARBA00022898"/>
    </source>
</evidence>
<dbReference type="InterPro" id="IPR015421">
    <property type="entry name" value="PyrdxlP-dep_Trfase_major"/>
</dbReference>
<proteinExistence type="inferred from homology"/>
<evidence type="ECO:0000313" key="14">
    <source>
        <dbReference type="Proteomes" id="UP000540412"/>
    </source>
</evidence>
<keyword evidence="5 10" id="KW-0963">Cytoplasm</keyword>
<dbReference type="EC" id="2.1.2.1" evidence="10"/>
<dbReference type="InterPro" id="IPR039429">
    <property type="entry name" value="SHMT-like_dom"/>
</dbReference>
<organism evidence="13 14">
    <name type="scientific">Nocardia transvalensis</name>
    <dbReference type="NCBI Taxonomy" id="37333"/>
    <lineage>
        <taxon>Bacteria</taxon>
        <taxon>Bacillati</taxon>
        <taxon>Actinomycetota</taxon>
        <taxon>Actinomycetes</taxon>
        <taxon>Mycobacteriales</taxon>
        <taxon>Nocardiaceae</taxon>
        <taxon>Nocardia</taxon>
    </lineage>
</organism>
<comment type="subcellular location">
    <subcellularLocation>
        <location evidence="2 10">Cytoplasm</location>
    </subcellularLocation>
</comment>
<dbReference type="Gene3D" id="3.90.1150.10">
    <property type="entry name" value="Aspartate Aminotransferase, domain 1"/>
    <property type="match status" value="1"/>
</dbReference>
<dbReference type="GO" id="GO:0019264">
    <property type="term" value="P:glycine biosynthetic process from serine"/>
    <property type="evidence" value="ECO:0007669"/>
    <property type="project" value="UniProtKB-UniRule"/>
</dbReference>
<evidence type="ECO:0000256" key="7">
    <source>
        <dbReference type="ARBA" id="ARBA00022679"/>
    </source>
</evidence>
<dbReference type="GO" id="GO:0032259">
    <property type="term" value="P:methylation"/>
    <property type="evidence" value="ECO:0007669"/>
    <property type="project" value="UniProtKB-KW"/>
</dbReference>
<dbReference type="PIRSF" id="PIRSF000412">
    <property type="entry name" value="SHMT"/>
    <property type="match status" value="1"/>
</dbReference>
<comment type="cofactor">
    <cofactor evidence="1 10 11">
        <name>pyridoxal 5'-phosphate</name>
        <dbReference type="ChEBI" id="CHEBI:597326"/>
    </cofactor>
</comment>
<comment type="caution">
    <text evidence="10">Lacks conserved residue(s) required for the propagation of feature annotation.</text>
</comment>
<dbReference type="GO" id="GO:0008168">
    <property type="term" value="F:methyltransferase activity"/>
    <property type="evidence" value="ECO:0007669"/>
    <property type="project" value="UniProtKB-KW"/>
</dbReference>
<sequence length="426" mass="45457">MMDLPLAELDPDLAAMIHGEIRRQQTTLEMIASENFVPRAVLEAQGSVLTNKYAEGYPGRRYYGGCEFADQIEQLAIDRVQELFGAEHANVQPHAGAQASAAALSAFAEPGDTILGLDLAHGGHLTHGMSLNFSGKLYRAVTYGVDPATSLIDMNAVRDIAVRERPRILIAGWSAYPRQLDFPAFRSIADEVGAFLWVDMAHFAGLVAAGLHPSPIPWADVVTTTVHKTLGGPRSAVILTRAEHARLIDRAVFPGHQGGPLMHAIAAKAAAFKIAATEEFRRRQQRSVTGAGLLADRLGSADVRNTGVGVLTGGTDVHLVMVDLRRSARTGRDAEQALHEVGITVNRNAVPFDTRPPMVTSGLRIGTSALATRGFGAGEFAEAADIIAESLTGSTATGRLRDRAAALADLHPLYPHLVPATDRSNP</sequence>
<evidence type="ECO:0000256" key="11">
    <source>
        <dbReference type="PIRSR" id="PIRSR000412-50"/>
    </source>
</evidence>
<dbReference type="InterPro" id="IPR015422">
    <property type="entry name" value="PyrdxlP-dep_Trfase_small"/>
</dbReference>
<dbReference type="GO" id="GO:0042803">
    <property type="term" value="F:protein homodimerization activity"/>
    <property type="evidence" value="ECO:0007669"/>
    <property type="project" value="UniProtKB-ARBA"/>
</dbReference>
<dbReference type="EMBL" id="JACHIT010000002">
    <property type="protein sequence ID" value="MBB5916613.1"/>
    <property type="molecule type" value="Genomic_DNA"/>
</dbReference>
<reference evidence="13 14" key="1">
    <citation type="submission" date="2020-08" db="EMBL/GenBank/DDBJ databases">
        <title>Sequencing the genomes of 1000 actinobacteria strains.</title>
        <authorList>
            <person name="Klenk H.-P."/>
        </authorList>
    </citation>
    <scope>NUCLEOTIDE SEQUENCE [LARGE SCALE GENOMIC DNA]</scope>
    <source>
        <strain evidence="13 14">DSM 43582</strain>
    </source>
</reference>
<dbReference type="HAMAP" id="MF_00051">
    <property type="entry name" value="SHMT"/>
    <property type="match status" value="1"/>
</dbReference>
<dbReference type="GO" id="GO:0005829">
    <property type="term" value="C:cytosol"/>
    <property type="evidence" value="ECO:0007669"/>
    <property type="project" value="TreeGrafter"/>
</dbReference>
<dbReference type="PANTHER" id="PTHR11680:SF35">
    <property type="entry name" value="SERINE HYDROXYMETHYLTRANSFERASE 1"/>
    <property type="match status" value="1"/>
</dbReference>
<comment type="pathway">
    <text evidence="10">One-carbon metabolism; tetrahydrofolate interconversion.</text>
</comment>